<protein>
    <recommendedName>
        <fullName evidence="3">CUB domain-containing protein</fullName>
    </recommendedName>
</protein>
<sequence length="138" mass="15508">KGFILEYSLVKSASSECMPGRVTPVYAGRNPLYQQFSVVASNKSCTWRIEAIDNSGREDLTSALVIDVYNIPTVSCSYGKFLIYDGPDTQSPLILDWCDDNSFFSQIYTSSSYATLTFMVDKPAEHTIQLKIYSRETK</sequence>
<feature type="non-terminal residue" evidence="4">
    <location>
        <position position="1"/>
    </location>
</feature>
<reference evidence="4 5" key="1">
    <citation type="submission" date="2024-04" db="EMBL/GenBank/DDBJ databases">
        <authorList>
            <consortium name="Genoscope - CEA"/>
            <person name="William W."/>
        </authorList>
    </citation>
    <scope>NUCLEOTIDE SEQUENCE [LARGE SCALE GENOMIC DNA]</scope>
</reference>
<evidence type="ECO:0000259" key="3">
    <source>
        <dbReference type="PROSITE" id="PS01180"/>
    </source>
</evidence>
<dbReference type="InterPro" id="IPR035914">
    <property type="entry name" value="Sperma_CUB_dom_sf"/>
</dbReference>
<dbReference type="EMBL" id="CAXITT010000374">
    <property type="protein sequence ID" value="CAL1540214.1"/>
    <property type="molecule type" value="Genomic_DNA"/>
</dbReference>
<accession>A0AAV2I2B1</accession>
<dbReference type="PROSITE" id="PS01180">
    <property type="entry name" value="CUB"/>
    <property type="match status" value="1"/>
</dbReference>
<proteinExistence type="predicted"/>
<feature type="domain" description="CUB" evidence="3">
    <location>
        <begin position="17"/>
        <end position="138"/>
    </location>
</feature>
<comment type="caution">
    <text evidence="2">Lacks conserved residue(s) required for the propagation of feature annotation.</text>
</comment>
<dbReference type="InterPro" id="IPR000859">
    <property type="entry name" value="CUB_dom"/>
</dbReference>
<evidence type="ECO:0000313" key="5">
    <source>
        <dbReference type="Proteomes" id="UP001497497"/>
    </source>
</evidence>
<comment type="caution">
    <text evidence="4">The sequence shown here is derived from an EMBL/GenBank/DDBJ whole genome shotgun (WGS) entry which is preliminary data.</text>
</comment>
<organism evidence="4 5">
    <name type="scientific">Lymnaea stagnalis</name>
    <name type="common">Great pond snail</name>
    <name type="synonym">Helix stagnalis</name>
    <dbReference type="NCBI Taxonomy" id="6523"/>
    <lineage>
        <taxon>Eukaryota</taxon>
        <taxon>Metazoa</taxon>
        <taxon>Spiralia</taxon>
        <taxon>Lophotrochozoa</taxon>
        <taxon>Mollusca</taxon>
        <taxon>Gastropoda</taxon>
        <taxon>Heterobranchia</taxon>
        <taxon>Euthyneura</taxon>
        <taxon>Panpulmonata</taxon>
        <taxon>Hygrophila</taxon>
        <taxon>Lymnaeoidea</taxon>
        <taxon>Lymnaeidae</taxon>
        <taxon>Lymnaea</taxon>
    </lineage>
</organism>
<gene>
    <name evidence="4" type="ORF">GSLYS_00013913001</name>
</gene>
<evidence type="ECO:0000313" key="4">
    <source>
        <dbReference type="EMBL" id="CAL1540214.1"/>
    </source>
</evidence>
<evidence type="ECO:0000256" key="2">
    <source>
        <dbReference type="PROSITE-ProRule" id="PRU00059"/>
    </source>
</evidence>
<keyword evidence="5" id="KW-1185">Reference proteome</keyword>
<name>A0AAV2I2B1_LYMST</name>
<dbReference type="Proteomes" id="UP001497497">
    <property type="component" value="Unassembled WGS sequence"/>
</dbReference>
<dbReference type="Gene3D" id="2.60.120.290">
    <property type="entry name" value="Spermadhesin, CUB domain"/>
    <property type="match status" value="1"/>
</dbReference>
<dbReference type="SUPFAM" id="SSF49854">
    <property type="entry name" value="Spermadhesin, CUB domain"/>
    <property type="match status" value="1"/>
</dbReference>
<dbReference type="AlphaFoldDB" id="A0AAV2I2B1"/>
<keyword evidence="1" id="KW-1015">Disulfide bond</keyword>
<feature type="non-terminal residue" evidence="4">
    <location>
        <position position="138"/>
    </location>
</feature>
<evidence type="ECO:0000256" key="1">
    <source>
        <dbReference type="ARBA" id="ARBA00023157"/>
    </source>
</evidence>